<name>A0ABV0W7D4_9TELE</name>
<feature type="domain" description="ERAP1-like C-terminal" evidence="2">
    <location>
        <begin position="8"/>
        <end position="200"/>
    </location>
</feature>
<proteinExistence type="inferred from homology"/>
<reference evidence="3 4" key="1">
    <citation type="submission" date="2021-06" db="EMBL/GenBank/DDBJ databases">
        <authorList>
            <person name="Palmer J.M."/>
        </authorList>
    </citation>
    <scope>NUCLEOTIDE SEQUENCE [LARGE SCALE GENOMIC DNA]</scope>
    <source>
        <strain evidence="3 4">XR_2019</strain>
        <tissue evidence="3">Muscle</tissue>
    </source>
</reference>
<keyword evidence="4" id="KW-1185">Reference proteome</keyword>
<dbReference type="EMBL" id="JAHRIM010030420">
    <property type="protein sequence ID" value="MEQ2264561.1"/>
    <property type="molecule type" value="Genomic_DNA"/>
</dbReference>
<dbReference type="Proteomes" id="UP001444071">
    <property type="component" value="Unassembled WGS sequence"/>
</dbReference>
<feature type="non-terminal residue" evidence="3">
    <location>
        <position position="1"/>
    </location>
</feature>
<dbReference type="InterPro" id="IPR050344">
    <property type="entry name" value="Peptidase_M1_aminopeptidases"/>
</dbReference>
<dbReference type="PANTHER" id="PTHR11533">
    <property type="entry name" value="PROTEASE M1 ZINC METALLOPROTEASE"/>
    <property type="match status" value="1"/>
</dbReference>
<accession>A0ABV0W7D4</accession>
<comment type="similarity">
    <text evidence="1">Belongs to the peptidase M1 family.</text>
</comment>
<protein>
    <recommendedName>
        <fullName evidence="2">ERAP1-like C-terminal domain-containing protein</fullName>
    </recommendedName>
</protein>
<organism evidence="3 4">
    <name type="scientific">Xenotaenia resolanae</name>
    <dbReference type="NCBI Taxonomy" id="208358"/>
    <lineage>
        <taxon>Eukaryota</taxon>
        <taxon>Metazoa</taxon>
        <taxon>Chordata</taxon>
        <taxon>Craniata</taxon>
        <taxon>Vertebrata</taxon>
        <taxon>Euteleostomi</taxon>
        <taxon>Actinopterygii</taxon>
        <taxon>Neopterygii</taxon>
        <taxon>Teleostei</taxon>
        <taxon>Neoteleostei</taxon>
        <taxon>Acanthomorphata</taxon>
        <taxon>Ovalentaria</taxon>
        <taxon>Atherinomorphae</taxon>
        <taxon>Cyprinodontiformes</taxon>
        <taxon>Goodeidae</taxon>
        <taxon>Xenotaenia</taxon>
    </lineage>
</organism>
<gene>
    <name evidence="3" type="ORF">XENORESO_012548</name>
</gene>
<dbReference type="InterPro" id="IPR024571">
    <property type="entry name" value="ERAP1-like_C_dom"/>
</dbReference>
<evidence type="ECO:0000256" key="1">
    <source>
        <dbReference type="ARBA" id="ARBA00010136"/>
    </source>
</evidence>
<dbReference type="PANTHER" id="PTHR11533:SF300">
    <property type="entry name" value="AMINOPEPTIDASE"/>
    <property type="match status" value="1"/>
</dbReference>
<evidence type="ECO:0000259" key="2">
    <source>
        <dbReference type="Pfam" id="PF11838"/>
    </source>
</evidence>
<sequence>FSQFLSLSRYNQINAISLACSTGVEGCRELASGWFKEWMNNPAVNNINANLKSTVYCTAIAAGGDEEWDFVWKMYKNATIASEVDKLMHALSCTKEPWLLNRYLQYCLDPEKIRKQDVSFTFIYIAQNPIGQPLAWDFIRSNWDYIFNEYGRGSISFGSIIYGLTERFSSEFDYKQLKLFKEEVGARLDSAAAIIEHVLERTKANMNWVALNKKPLSDWLISQTSKIL</sequence>
<dbReference type="Pfam" id="PF11838">
    <property type="entry name" value="ERAP1_C"/>
    <property type="match status" value="1"/>
</dbReference>
<dbReference type="Gene3D" id="1.25.50.20">
    <property type="match status" value="1"/>
</dbReference>
<comment type="caution">
    <text evidence="3">The sequence shown here is derived from an EMBL/GenBank/DDBJ whole genome shotgun (WGS) entry which is preliminary data.</text>
</comment>
<evidence type="ECO:0000313" key="4">
    <source>
        <dbReference type="Proteomes" id="UP001444071"/>
    </source>
</evidence>
<evidence type="ECO:0000313" key="3">
    <source>
        <dbReference type="EMBL" id="MEQ2264561.1"/>
    </source>
</evidence>